<proteinExistence type="predicted"/>
<dbReference type="NCBIfam" id="NF037995">
    <property type="entry name" value="TRAP_S1"/>
    <property type="match status" value="1"/>
</dbReference>
<dbReference type="RefSeq" id="WP_171708848.1">
    <property type="nucleotide sequence ID" value="NZ_JAAVLW010000002.1"/>
</dbReference>
<keyword evidence="1" id="KW-0732">Signal</keyword>
<gene>
    <name evidence="2" type="ORF">HCN50_06785</name>
</gene>
<evidence type="ECO:0000256" key="1">
    <source>
        <dbReference type="ARBA" id="ARBA00022729"/>
    </source>
</evidence>
<dbReference type="InterPro" id="IPR018389">
    <property type="entry name" value="DctP_fam"/>
</dbReference>
<evidence type="ECO:0000313" key="3">
    <source>
        <dbReference type="Proteomes" id="UP000528734"/>
    </source>
</evidence>
<dbReference type="PANTHER" id="PTHR33376:SF15">
    <property type="entry name" value="BLL6794 PROTEIN"/>
    <property type="match status" value="1"/>
</dbReference>
<accession>A0A7Y4M0Q7</accession>
<comment type="caution">
    <text evidence="2">The sequence shown here is derived from an EMBL/GenBank/DDBJ whole genome shotgun (WGS) entry which is preliminary data.</text>
</comment>
<sequence length="337" mass="36253">MITRRGALFGAMSGVAIAGLGVSRAKAEPVTLKVSHYLPPNHTFHREMVKWGEYLTEQSQGQLALNIFPASQLGPVNRQFDLVRNGAVDIAVGLHGATPGRFPMTDLVSLPYSSPKAGNNSSVTSRRLTELAQTYLSTEHAGLKILWMAVTNPLMFHTSKRPITRLEDFKGLRVRYAGEQFAQIIPLLGASPLAVPPAETADSLAKGIVDAATFPYEACHSFDLGTVVKYSLEPGVSTATFAVAMNPAKFTSLSPELKALIEKSTGPDRAERFGASFDTSEKGGREYMIGKGVQISQLPAAELARVKEILSPLRGKALAELEKAGKPGKAFLDAYIQ</sequence>
<dbReference type="GO" id="GO:0055085">
    <property type="term" value="P:transmembrane transport"/>
    <property type="evidence" value="ECO:0007669"/>
    <property type="project" value="InterPro"/>
</dbReference>
<organism evidence="2 3">
    <name type="scientific">Bradyrhizobium archetypum</name>
    <dbReference type="NCBI Taxonomy" id="2721160"/>
    <lineage>
        <taxon>Bacteria</taxon>
        <taxon>Pseudomonadati</taxon>
        <taxon>Pseudomonadota</taxon>
        <taxon>Alphaproteobacteria</taxon>
        <taxon>Hyphomicrobiales</taxon>
        <taxon>Nitrobacteraceae</taxon>
        <taxon>Bradyrhizobium</taxon>
    </lineage>
</organism>
<dbReference type="Pfam" id="PF03480">
    <property type="entry name" value="DctP"/>
    <property type="match status" value="1"/>
</dbReference>
<dbReference type="InterPro" id="IPR038404">
    <property type="entry name" value="TRAP_DctP_sf"/>
</dbReference>
<name>A0A7Y4M0Q7_9BRAD</name>
<dbReference type="CDD" id="cd13665">
    <property type="entry name" value="PBP2_TRAP_Dctp3_4"/>
    <property type="match status" value="1"/>
</dbReference>
<dbReference type="AlphaFoldDB" id="A0A7Y4M0Q7"/>
<reference evidence="2 3" key="1">
    <citation type="submission" date="2020-03" db="EMBL/GenBank/DDBJ databases">
        <title>Bradyrhizobium diversity isolated from nodules of Muelleranthus trifoliolatus.</title>
        <authorList>
            <person name="Klepa M."/>
            <person name="Helene L."/>
            <person name="Hungria M."/>
        </authorList>
    </citation>
    <scope>NUCLEOTIDE SEQUENCE [LARGE SCALE GENOMIC DNA]</scope>
    <source>
        <strain evidence="2 3">WSM 1744</strain>
    </source>
</reference>
<dbReference type="Gene3D" id="3.40.190.170">
    <property type="entry name" value="Bacterial extracellular solute-binding protein, family 7"/>
    <property type="match status" value="1"/>
</dbReference>
<dbReference type="EMBL" id="JAAVLW010000002">
    <property type="protein sequence ID" value="NOJ45962.1"/>
    <property type="molecule type" value="Genomic_DNA"/>
</dbReference>
<dbReference type="PANTHER" id="PTHR33376">
    <property type="match status" value="1"/>
</dbReference>
<keyword evidence="3" id="KW-1185">Reference proteome</keyword>
<dbReference type="Proteomes" id="UP000528734">
    <property type="component" value="Unassembled WGS sequence"/>
</dbReference>
<evidence type="ECO:0000313" key="2">
    <source>
        <dbReference type="EMBL" id="NOJ45962.1"/>
    </source>
</evidence>
<protein>
    <submittedName>
        <fullName evidence="2">TRAP transporter substrate-binding protein</fullName>
    </submittedName>
</protein>